<feature type="domain" description="Trypsin-co-occurring" evidence="1">
    <location>
        <begin position="8"/>
        <end position="102"/>
    </location>
</feature>
<dbReference type="NCBIfam" id="NF041216">
    <property type="entry name" value="CU044_2847_fam"/>
    <property type="match status" value="1"/>
</dbReference>
<keyword evidence="3" id="KW-1185">Reference proteome</keyword>
<evidence type="ECO:0000313" key="2">
    <source>
        <dbReference type="EMBL" id="NRN71002.1"/>
    </source>
</evidence>
<sequence length="103" mass="11295">MTELVRFESAEGSSLLVEVDDEEYGVTRVSRGRDGVVEAAQTLDEALRSTQPTVKAIVQSIRACAPDEFEIEFGMKLNAEAGVIVAKTALEGHFTVKLAWRRP</sequence>
<dbReference type="Pfam" id="PF19493">
    <property type="entry name" value="Trypco1"/>
    <property type="match status" value="1"/>
</dbReference>
<accession>A0ABX2FI97</accession>
<evidence type="ECO:0000313" key="3">
    <source>
        <dbReference type="Proteomes" id="UP000763557"/>
    </source>
</evidence>
<dbReference type="RefSeq" id="WP_217281718.1">
    <property type="nucleotide sequence ID" value="NZ_CBCSGW010000020.1"/>
</dbReference>
<dbReference type="Proteomes" id="UP000763557">
    <property type="component" value="Unassembled WGS sequence"/>
</dbReference>
<proteinExistence type="predicted"/>
<comment type="caution">
    <text evidence="2">The sequence shown here is derived from an EMBL/GenBank/DDBJ whole genome shotgun (WGS) entry which is preliminary data.</text>
</comment>
<dbReference type="EMBL" id="JAAATY010000049">
    <property type="protein sequence ID" value="NRN71002.1"/>
    <property type="molecule type" value="Genomic_DNA"/>
</dbReference>
<evidence type="ECO:0000259" key="1">
    <source>
        <dbReference type="Pfam" id="PF19493"/>
    </source>
</evidence>
<protein>
    <recommendedName>
        <fullName evidence="1">Trypsin-co-occurring domain-containing protein</fullName>
    </recommendedName>
</protein>
<gene>
    <name evidence="2" type="ORF">GC106_82770</name>
</gene>
<reference evidence="2 3" key="1">
    <citation type="submission" date="2020-01" db="EMBL/GenBank/DDBJ databases">
        <title>Kibdelosporangium persica a novel Actinomycetes from a hot desert in Iran.</title>
        <authorList>
            <person name="Safaei N."/>
            <person name="Zaburannyi N."/>
            <person name="Mueller R."/>
            <person name="Wink J."/>
        </authorList>
    </citation>
    <scope>NUCLEOTIDE SEQUENCE [LARGE SCALE GENOMIC DNA]</scope>
    <source>
        <strain evidence="2 3">4NS15</strain>
    </source>
</reference>
<organism evidence="2 3">
    <name type="scientific">Kibdelosporangium persicum</name>
    <dbReference type="NCBI Taxonomy" id="2698649"/>
    <lineage>
        <taxon>Bacteria</taxon>
        <taxon>Bacillati</taxon>
        <taxon>Actinomycetota</taxon>
        <taxon>Actinomycetes</taxon>
        <taxon>Pseudonocardiales</taxon>
        <taxon>Pseudonocardiaceae</taxon>
        <taxon>Kibdelosporangium</taxon>
    </lineage>
</organism>
<name>A0ABX2FI97_9PSEU</name>
<dbReference type="InterPro" id="IPR045794">
    <property type="entry name" value="Trypco1"/>
</dbReference>